<dbReference type="Proteomes" id="UP000672526">
    <property type="component" value="Unassembled WGS sequence"/>
</dbReference>
<feature type="region of interest" description="Disordered" evidence="1">
    <location>
        <begin position="1"/>
        <end position="20"/>
    </location>
</feature>
<comment type="caution">
    <text evidence="2">The sequence shown here is derived from an EMBL/GenBank/DDBJ whole genome shotgun (WGS) entry which is preliminary data.</text>
</comment>
<name>A0ABM8QFM2_9BURK</name>
<sequence length="57" mass="6388">MTLFASKEDMPRCSNGATNSEISSKLDSHAFLAKLSKALKRHVLLMAGFQHDFFVLF</sequence>
<dbReference type="RefSeq" id="WP_211609199.1">
    <property type="nucleotide sequence ID" value="NZ_CAJNBK010000001.1"/>
</dbReference>
<feature type="compositionally biased region" description="Basic and acidic residues" evidence="1">
    <location>
        <begin position="1"/>
        <end position="11"/>
    </location>
</feature>
<accession>A0ABM8QFM2</accession>
<protein>
    <submittedName>
        <fullName evidence="2">Uncharacterized protein</fullName>
    </submittedName>
</protein>
<dbReference type="EMBL" id="CAJNBK010000001">
    <property type="protein sequence ID" value="CAE6694599.1"/>
    <property type="molecule type" value="Genomic_DNA"/>
</dbReference>
<keyword evidence="3" id="KW-1185">Reference proteome</keyword>
<evidence type="ECO:0000313" key="3">
    <source>
        <dbReference type="Proteomes" id="UP000672526"/>
    </source>
</evidence>
<evidence type="ECO:0000256" key="1">
    <source>
        <dbReference type="SAM" id="MobiDB-lite"/>
    </source>
</evidence>
<proteinExistence type="predicted"/>
<gene>
    <name evidence="2" type="ORF">R69888_00404</name>
</gene>
<organism evidence="2 3">
    <name type="scientific">Paraburkholderia haematera</name>
    <dbReference type="NCBI Taxonomy" id="2793077"/>
    <lineage>
        <taxon>Bacteria</taxon>
        <taxon>Pseudomonadati</taxon>
        <taxon>Pseudomonadota</taxon>
        <taxon>Betaproteobacteria</taxon>
        <taxon>Burkholderiales</taxon>
        <taxon>Burkholderiaceae</taxon>
        <taxon>Paraburkholderia</taxon>
    </lineage>
</organism>
<reference evidence="2 3" key="1">
    <citation type="submission" date="2021-02" db="EMBL/GenBank/DDBJ databases">
        <authorList>
            <person name="Vanwijnsberghe S."/>
        </authorList>
    </citation>
    <scope>NUCLEOTIDE SEQUENCE [LARGE SCALE GENOMIC DNA]</scope>
    <source>
        <strain evidence="2 3">LMG 31837</strain>
    </source>
</reference>
<evidence type="ECO:0000313" key="2">
    <source>
        <dbReference type="EMBL" id="CAE6694599.1"/>
    </source>
</evidence>